<organism evidence="3 4">
    <name type="scientific">Streptomyces massasporeus</name>
    <dbReference type="NCBI Taxonomy" id="67324"/>
    <lineage>
        <taxon>Bacteria</taxon>
        <taxon>Bacillati</taxon>
        <taxon>Actinomycetota</taxon>
        <taxon>Actinomycetes</taxon>
        <taxon>Kitasatosporales</taxon>
        <taxon>Streptomycetaceae</taxon>
        <taxon>Streptomyces</taxon>
    </lineage>
</organism>
<evidence type="ECO:0000259" key="2">
    <source>
        <dbReference type="Pfam" id="PF20720"/>
    </source>
</evidence>
<protein>
    <recommendedName>
        <fullName evidence="2">Novel STAND NTPase 3 domain-containing protein</fullName>
    </recommendedName>
</protein>
<dbReference type="RefSeq" id="WP_358280318.1">
    <property type="nucleotide sequence ID" value="NZ_JBEYGJ010000007.1"/>
</dbReference>
<keyword evidence="4" id="KW-1185">Reference proteome</keyword>
<evidence type="ECO:0000313" key="4">
    <source>
        <dbReference type="Proteomes" id="UP001601288"/>
    </source>
</evidence>
<accession>A0ABW6LGG2</accession>
<feature type="compositionally biased region" description="Basic and acidic residues" evidence="1">
    <location>
        <begin position="721"/>
        <end position="737"/>
    </location>
</feature>
<dbReference type="Proteomes" id="UP001601288">
    <property type="component" value="Unassembled WGS sequence"/>
</dbReference>
<evidence type="ECO:0000313" key="3">
    <source>
        <dbReference type="EMBL" id="MFE9227535.1"/>
    </source>
</evidence>
<name>A0ABW6LGG2_9ACTN</name>
<dbReference type="Pfam" id="PF20720">
    <property type="entry name" value="nSTAND3"/>
    <property type="match status" value="1"/>
</dbReference>
<dbReference type="InterPro" id="IPR027417">
    <property type="entry name" value="P-loop_NTPase"/>
</dbReference>
<comment type="caution">
    <text evidence="3">The sequence shown here is derived from an EMBL/GenBank/DDBJ whole genome shotgun (WGS) entry which is preliminary data.</text>
</comment>
<dbReference type="InterPro" id="IPR049050">
    <property type="entry name" value="nSTAND3"/>
</dbReference>
<proteinExistence type="predicted"/>
<feature type="compositionally biased region" description="Acidic residues" evidence="1">
    <location>
        <begin position="710"/>
        <end position="720"/>
    </location>
</feature>
<dbReference type="EMBL" id="JBIAFP010000014">
    <property type="protein sequence ID" value="MFE9227535.1"/>
    <property type="molecule type" value="Genomic_DNA"/>
</dbReference>
<dbReference type="SUPFAM" id="SSF52540">
    <property type="entry name" value="P-loop containing nucleoside triphosphate hydrolases"/>
    <property type="match status" value="1"/>
</dbReference>
<reference evidence="3 4" key="1">
    <citation type="submission" date="2024-10" db="EMBL/GenBank/DDBJ databases">
        <title>The Natural Products Discovery Center: Release of the First 8490 Sequenced Strains for Exploring Actinobacteria Biosynthetic Diversity.</title>
        <authorList>
            <person name="Kalkreuter E."/>
            <person name="Kautsar S.A."/>
            <person name="Yang D."/>
            <person name="Bader C.D."/>
            <person name="Teijaro C.N."/>
            <person name="Fluegel L."/>
            <person name="Davis C.M."/>
            <person name="Simpson J.R."/>
            <person name="Lauterbach L."/>
            <person name="Steele A.D."/>
            <person name="Gui C."/>
            <person name="Meng S."/>
            <person name="Li G."/>
            <person name="Viehrig K."/>
            <person name="Ye F."/>
            <person name="Su P."/>
            <person name="Kiefer A.F."/>
            <person name="Nichols A."/>
            <person name="Cepeda A.J."/>
            <person name="Yan W."/>
            <person name="Fan B."/>
            <person name="Jiang Y."/>
            <person name="Adhikari A."/>
            <person name="Zheng C.-J."/>
            <person name="Schuster L."/>
            <person name="Cowan T.M."/>
            <person name="Smanski M.J."/>
            <person name="Chevrette M.G."/>
            <person name="De Carvalho L.P.S."/>
            <person name="Shen B."/>
        </authorList>
    </citation>
    <scope>NUCLEOTIDE SEQUENCE [LARGE SCALE GENOMIC DNA]</scope>
    <source>
        <strain evidence="3 4">NPDC007066</strain>
    </source>
</reference>
<dbReference type="Gene3D" id="3.40.50.300">
    <property type="entry name" value="P-loop containing nucleotide triphosphate hydrolases"/>
    <property type="match status" value="1"/>
</dbReference>
<evidence type="ECO:0000256" key="1">
    <source>
        <dbReference type="SAM" id="MobiDB-lite"/>
    </source>
</evidence>
<feature type="region of interest" description="Disordered" evidence="1">
    <location>
        <begin position="710"/>
        <end position="741"/>
    </location>
</feature>
<gene>
    <name evidence="3" type="ORF">ACFYM3_23470</name>
</gene>
<sequence length="752" mass="85301">MRDFSVLSDVEFEELVGDLLGAELDVLVERFAAGADGGIDLRWQVNGQTYIGQCKHYEKSSFSQLLSSAEKEVAKLTKIAPAGYKFVTSFDLSPLQKDKVFSLFSKWMSTPSDVMGRKDVDALVTLHEAVERRHPKLWVSTGLQLFWALHADIANRTSALKSRIERSMPKYVVHSGYQAAREVLETRNVCLISGPPGIGKTTLAQMLLAEHISMGYEPVVVSEDINEAWYSITHNTRQIFMDDDFLGEIAFFERLAKNEDRRLVDLVEKISGAGNKKLILTTREYILRDARRTYERLDHLDSRLNFVLELSAYRRNDRARILYNHLWHADISSTCLREIGTGGYKEIIDHQAYNPRLIEYCTGGAFDLESSGYPDRFKDTLDHPERIWRAAFDRHLVEEQRLLVLILCTLPRTAVLDDLREAYVSLCSQMGIINPERSFRDSLEVLEGTFIAIGRDIAGKATVSHANPSVTEFCLARIESDRELLSSIIASAVFFEQLSAIFKHGDGAAFFADGRVRRRERMILLSAIEKQRDHMFHSMKRTFKSRSPEREMIWLSGQGDVYAEPPGKFERRVYFLLQCLEKWGLEASAIEPEVKIVISRWENNEGGKEDALKLIAEIESGSFGSGIGEQAYSALNSWLCSTLDETEDWIHYAEFTSASGGLGAEYADQFDHFMDGEFSRWSPSPPNLDSLRDIASDLQLGDLVDRIDEALEEESREPDDDYHREASSEVESSSHDATEEDLAELFGRLVND</sequence>
<feature type="domain" description="Novel STAND NTPase 3" evidence="2">
    <location>
        <begin position="171"/>
        <end position="328"/>
    </location>
</feature>
<dbReference type="CDD" id="cd00009">
    <property type="entry name" value="AAA"/>
    <property type="match status" value="1"/>
</dbReference>